<protein>
    <submittedName>
        <fullName evidence="1">Fe2OG dioxygenase domain-containing protein</fullName>
    </submittedName>
</protein>
<dbReference type="AlphaFoldDB" id="A0AAW0E5L8"/>
<gene>
    <name evidence="1" type="ORF">R3P38DRAFT_2843939</name>
</gene>
<dbReference type="EMBL" id="JAWWNJ010000004">
    <property type="protein sequence ID" value="KAK7057985.1"/>
    <property type="molecule type" value="Genomic_DNA"/>
</dbReference>
<dbReference type="Proteomes" id="UP001362999">
    <property type="component" value="Unassembled WGS sequence"/>
</dbReference>
<keyword evidence="1" id="KW-0223">Dioxygenase</keyword>
<dbReference type="PANTHER" id="PTHR33099:SF7">
    <property type="entry name" value="MYND-TYPE DOMAIN-CONTAINING PROTEIN"/>
    <property type="match status" value="1"/>
</dbReference>
<organism evidence="1 2">
    <name type="scientific">Favolaschia claudopus</name>
    <dbReference type="NCBI Taxonomy" id="2862362"/>
    <lineage>
        <taxon>Eukaryota</taxon>
        <taxon>Fungi</taxon>
        <taxon>Dikarya</taxon>
        <taxon>Basidiomycota</taxon>
        <taxon>Agaricomycotina</taxon>
        <taxon>Agaricomycetes</taxon>
        <taxon>Agaricomycetidae</taxon>
        <taxon>Agaricales</taxon>
        <taxon>Marasmiineae</taxon>
        <taxon>Mycenaceae</taxon>
        <taxon>Favolaschia</taxon>
    </lineage>
</organism>
<evidence type="ECO:0000313" key="2">
    <source>
        <dbReference type="Proteomes" id="UP001362999"/>
    </source>
</evidence>
<name>A0AAW0E5L8_9AGAR</name>
<sequence length="468" mass="52285">MYNSIDVIAPTFPERIELLRRSAHVAVPYTAGVLPVKAEDLFLYYDIEGQQYPRCTQTTEFDELCSACQKETSSSTRDFHNVGKMDSNMFATRLDVSNSGLLTSIKPDIIPEIDMNRNTTLTAELTKLNIYGSGSHSKAQNAIPTKNLPHNRTTVIGSLMVIFPTPQVGGALILEHRGSILTFDCAAELATAKSSVAYVAFYGDVKYAFEPLRFGHRVILTYDLILRDTNSVPGVRFIPNAERMFEEVLRIFLADSSFLPTGGFLAFGLAHEYPMPSEPELDYYDGRPPPSRLEPLTRLLLGSDARVHTIATRVGLESGIKILYQNEASVRDAYDVMTDDVLNTDDVNTRWVSIRSVVARSGTILKHDSLRSDNSLRMNARRRLGMNTGKAHYEWKGGPIREENPDIFPRASVHWVTELKDVNRVASHYMRFSGERGEASVDHVYGHAALLIRVPAFNVGVRASNYSM</sequence>
<dbReference type="PANTHER" id="PTHR33099">
    <property type="entry name" value="FE2OG DIOXYGENASE DOMAIN-CONTAINING PROTEIN"/>
    <property type="match status" value="1"/>
</dbReference>
<comment type="caution">
    <text evidence="1">The sequence shown here is derived from an EMBL/GenBank/DDBJ whole genome shotgun (WGS) entry which is preliminary data.</text>
</comment>
<keyword evidence="1" id="KW-0560">Oxidoreductase</keyword>
<accession>A0AAW0E5L8</accession>
<evidence type="ECO:0000313" key="1">
    <source>
        <dbReference type="EMBL" id="KAK7057985.1"/>
    </source>
</evidence>
<dbReference type="GO" id="GO:0051213">
    <property type="term" value="F:dioxygenase activity"/>
    <property type="evidence" value="ECO:0007669"/>
    <property type="project" value="UniProtKB-KW"/>
</dbReference>
<reference evidence="1 2" key="1">
    <citation type="journal article" date="2024" name="J Genomics">
        <title>Draft genome sequencing and assembly of Favolaschia claudopus CIRM-BRFM 2984 isolated from oak limbs.</title>
        <authorList>
            <person name="Navarro D."/>
            <person name="Drula E."/>
            <person name="Chaduli D."/>
            <person name="Cazenave R."/>
            <person name="Ahrendt S."/>
            <person name="Wang J."/>
            <person name="Lipzen A."/>
            <person name="Daum C."/>
            <person name="Barry K."/>
            <person name="Grigoriev I.V."/>
            <person name="Favel A."/>
            <person name="Rosso M.N."/>
            <person name="Martin F."/>
        </authorList>
    </citation>
    <scope>NUCLEOTIDE SEQUENCE [LARGE SCALE GENOMIC DNA]</scope>
    <source>
        <strain evidence="1 2">CIRM-BRFM 2984</strain>
    </source>
</reference>
<keyword evidence="2" id="KW-1185">Reference proteome</keyword>
<proteinExistence type="predicted"/>